<dbReference type="OrthoDB" id="9761789at2"/>
<protein>
    <submittedName>
        <fullName evidence="1">Uncharacterized protein</fullName>
    </submittedName>
</protein>
<dbReference type="RefSeq" id="WP_116061368.1">
    <property type="nucleotide sequence ID" value="NZ_QRDZ01000010.1"/>
</dbReference>
<evidence type="ECO:0000313" key="2">
    <source>
        <dbReference type="Proteomes" id="UP000256977"/>
    </source>
</evidence>
<gene>
    <name evidence="1" type="ORF">DFP98_110121</name>
</gene>
<dbReference type="Pfam" id="PF18951">
    <property type="entry name" value="DUF5695"/>
    <property type="match status" value="2"/>
</dbReference>
<dbReference type="EMBL" id="QRDZ01000010">
    <property type="protein sequence ID" value="RED76900.1"/>
    <property type="molecule type" value="Genomic_DNA"/>
</dbReference>
<reference evidence="1 2" key="1">
    <citation type="submission" date="2018-07" db="EMBL/GenBank/DDBJ databases">
        <title>Genomic Encyclopedia of Type Strains, Phase III (KMG-III): the genomes of soil and plant-associated and newly described type strains.</title>
        <authorList>
            <person name="Whitman W."/>
        </authorList>
    </citation>
    <scope>NUCLEOTIDE SEQUENCE [LARGE SCALE GENOMIC DNA]</scope>
    <source>
        <strain evidence="1 2">CECT 7287</strain>
    </source>
</reference>
<dbReference type="Proteomes" id="UP000256977">
    <property type="component" value="Unassembled WGS sequence"/>
</dbReference>
<evidence type="ECO:0000313" key="1">
    <source>
        <dbReference type="EMBL" id="RED76900.1"/>
    </source>
</evidence>
<proteinExistence type="predicted"/>
<keyword evidence="2" id="KW-1185">Reference proteome</keyword>
<sequence>MNNPAQPQSPRIEINSRGEIAFLADPTTPNGSSYVAGPSELPLIDSGESNQVNGYTAVFIAYKVMGNDASYRDWISFQPAGMEGEFIHEGEHLRIVKQIKSDRERITVSIEILHKVEVSEIEIEELALSLPVNNDYSPWRFNQRYLYDHKVYEHLYPGGTNGYQLVEKLNGASPVLYCIPLAGTRFEHASRYPGTIDLVRPGIKNHSWPGSSYLFLHAKGYLTRNGFKPLWENQEITSAVLAGGQSASYQIGLGFIPNKEAIREIMLDNREILMAALPALSGPAAMRFELSAVGTGELTLTDHPMVEVYKEESTADGKTWSISFLEAGTHTLRVVNDNGKSAQIVFRITEDLEGLLEIRASFIMDKQVLQQDGHVLNGAILPYTINGFDDMAGEGLYVKEESIWGNGSYEGGITDAIFAAEKNVRFPNERQIRQLEDYIDRYVRRYLQNPETNEVIWWCDGFSTTRAYNYMHVANLYYSMYQIGKLYELTRKASAEYLKLAYETLIKMYEVSRPLDLIAGLMGGQRIFEIMNALGREDWAEPFYTLMMKVRQQGSLLFQGDVPYGSECAYDNTGYECVAYFSHFFNEATCSREIVDVMLAARGNQPIWWWNGSDIRWWDAGVDFAETCHHYTSSLNSTALMLHIRQGTLQPTPAILSAIYGGLLGAAAKIHPDGRASMSYCWQQESSNYGDHTCTGDAGLSLFGMLLGLRSFAYLQSDAQNIGFLCEIEGLDSKTVWVITPYQAVGRNVSWYCGWNSKICDLDLNAGFIRQVKISHSNKLQMLIVPMTGLKCGTELTLRLPKRVKQVLVDGLSTRFANVSDKEWRVTLPTEENQREICVEIEMDE</sequence>
<organism evidence="1 2">
    <name type="scientific">Cohnella phaseoli</name>
    <dbReference type="NCBI Taxonomy" id="456490"/>
    <lineage>
        <taxon>Bacteria</taxon>
        <taxon>Bacillati</taxon>
        <taxon>Bacillota</taxon>
        <taxon>Bacilli</taxon>
        <taxon>Bacillales</taxon>
        <taxon>Paenibacillaceae</taxon>
        <taxon>Cohnella</taxon>
    </lineage>
</organism>
<accession>A0A3D9JSJ5</accession>
<dbReference type="AlphaFoldDB" id="A0A3D9JSJ5"/>
<comment type="caution">
    <text evidence="1">The sequence shown here is derived from an EMBL/GenBank/DDBJ whole genome shotgun (WGS) entry which is preliminary data.</text>
</comment>
<name>A0A3D9JSJ5_9BACL</name>
<dbReference type="InterPro" id="IPR043750">
    <property type="entry name" value="DUF5695"/>
</dbReference>